<comment type="caution">
    <text evidence="2">The sequence shown here is derived from an EMBL/GenBank/DDBJ whole genome shotgun (WGS) entry which is preliminary data.</text>
</comment>
<evidence type="ECO:0000256" key="1">
    <source>
        <dbReference type="SAM" id="SignalP"/>
    </source>
</evidence>
<reference evidence="2 3" key="1">
    <citation type="submission" date="2024-09" db="EMBL/GenBank/DDBJ databases">
        <authorList>
            <person name="Sun Q."/>
            <person name="Mori K."/>
        </authorList>
    </citation>
    <scope>NUCLEOTIDE SEQUENCE [LARGE SCALE GENOMIC DNA]</scope>
    <source>
        <strain evidence="2 3">KCTC 23076</strain>
    </source>
</reference>
<name>A0ABV6RHS4_9GAMM</name>
<keyword evidence="3" id="KW-1185">Reference proteome</keyword>
<dbReference type="EMBL" id="JBHLTG010000001">
    <property type="protein sequence ID" value="MFC0676536.1"/>
    <property type="molecule type" value="Genomic_DNA"/>
</dbReference>
<protein>
    <submittedName>
        <fullName evidence="2">Uncharacterized protein</fullName>
    </submittedName>
</protein>
<feature type="chain" id="PRO_5045376501" evidence="1">
    <location>
        <begin position="23"/>
        <end position="252"/>
    </location>
</feature>
<keyword evidence="1" id="KW-0732">Signal</keyword>
<evidence type="ECO:0000313" key="3">
    <source>
        <dbReference type="Proteomes" id="UP001589896"/>
    </source>
</evidence>
<sequence>MNRRILTATLALGLLVATQSHANEPVDNAAVVEMVKLGLDEGVIAAKIESSRTRFDTSPKALGELKKAGVPASLVQKMVQAGTASSGPVARTSDSSRQSLAWRNATGEEVNISPVRVTAEVSNRRRWIPVAGAFLNSETFMTVQGSKARVRTDGQPSFVTSVDPLKVRLLHMADNKDGGRYVVFDGNSSDREINVVSEELGGGHYLIKPEKPLQAGQEYAFIVSPELPSGMGFWAYFMQPGIAAVAYDFGVQ</sequence>
<dbReference type="Proteomes" id="UP001589896">
    <property type="component" value="Unassembled WGS sequence"/>
</dbReference>
<feature type="signal peptide" evidence="1">
    <location>
        <begin position="1"/>
        <end position="22"/>
    </location>
</feature>
<gene>
    <name evidence="2" type="ORF">ACFFGH_01555</name>
</gene>
<dbReference type="RefSeq" id="WP_386664233.1">
    <property type="nucleotide sequence ID" value="NZ_JBHLTG010000001.1"/>
</dbReference>
<proteinExistence type="predicted"/>
<evidence type="ECO:0000313" key="2">
    <source>
        <dbReference type="EMBL" id="MFC0676536.1"/>
    </source>
</evidence>
<accession>A0ABV6RHS4</accession>
<organism evidence="2 3">
    <name type="scientific">Lysobacter korlensis</name>
    <dbReference type="NCBI Taxonomy" id="553636"/>
    <lineage>
        <taxon>Bacteria</taxon>
        <taxon>Pseudomonadati</taxon>
        <taxon>Pseudomonadota</taxon>
        <taxon>Gammaproteobacteria</taxon>
        <taxon>Lysobacterales</taxon>
        <taxon>Lysobacteraceae</taxon>
        <taxon>Lysobacter</taxon>
    </lineage>
</organism>